<name>A0A1H3FYX8_9BACI</name>
<dbReference type="Proteomes" id="UP000198935">
    <property type="component" value="Unassembled WGS sequence"/>
</dbReference>
<accession>A0A1H3FYX8</accession>
<sequence>MSDQLLLDCGKNKVLTDTFGKLYISKEDNVHVVVLAKKEDSFIFIKQYRTPVQATVIQLPGGGVKSGENLEQAARRELYEETGYECKTLVYLGKMFAASWLSNEITHVYFTADVMEQHNQQLEVHEKIEVFQLPVADCFRQLKDNTIDDAELSYAVLQAVIRGLVSV</sequence>
<dbReference type="PRINTS" id="PR00502">
    <property type="entry name" value="NUDIXFAMILY"/>
</dbReference>
<proteinExistence type="inferred from homology"/>
<keyword evidence="2 3" id="KW-0378">Hydrolase</keyword>
<dbReference type="PROSITE" id="PS00893">
    <property type="entry name" value="NUDIX_BOX"/>
    <property type="match status" value="1"/>
</dbReference>
<feature type="domain" description="Nudix hydrolase" evidence="4">
    <location>
        <begin position="25"/>
        <end position="155"/>
    </location>
</feature>
<evidence type="ECO:0000313" key="5">
    <source>
        <dbReference type="EMBL" id="SDX96293.1"/>
    </source>
</evidence>
<gene>
    <name evidence="5" type="ORF">SAMN05421736_10118</name>
</gene>
<organism evidence="5 6">
    <name type="scientific">Evansella caseinilytica</name>
    <dbReference type="NCBI Taxonomy" id="1503961"/>
    <lineage>
        <taxon>Bacteria</taxon>
        <taxon>Bacillati</taxon>
        <taxon>Bacillota</taxon>
        <taxon>Bacilli</taxon>
        <taxon>Bacillales</taxon>
        <taxon>Bacillaceae</taxon>
        <taxon>Evansella</taxon>
    </lineage>
</organism>
<comment type="cofactor">
    <cofactor evidence="1">
        <name>Mg(2+)</name>
        <dbReference type="ChEBI" id="CHEBI:18420"/>
    </cofactor>
</comment>
<dbReference type="GO" id="GO:0006753">
    <property type="term" value="P:nucleoside phosphate metabolic process"/>
    <property type="evidence" value="ECO:0007669"/>
    <property type="project" value="TreeGrafter"/>
</dbReference>
<protein>
    <submittedName>
        <fullName evidence="5">ADP-ribose pyrophosphatase</fullName>
    </submittedName>
</protein>
<dbReference type="Pfam" id="PF00293">
    <property type="entry name" value="NUDIX"/>
    <property type="match status" value="1"/>
</dbReference>
<evidence type="ECO:0000259" key="4">
    <source>
        <dbReference type="PROSITE" id="PS51462"/>
    </source>
</evidence>
<dbReference type="InterPro" id="IPR020476">
    <property type="entry name" value="Nudix_hydrolase"/>
</dbReference>
<dbReference type="CDD" id="cd03424">
    <property type="entry name" value="NUDIX_ADPRase_Nudt5_UGPPase_Nudt14"/>
    <property type="match status" value="1"/>
</dbReference>
<dbReference type="InterPro" id="IPR000086">
    <property type="entry name" value="NUDIX_hydrolase_dom"/>
</dbReference>
<evidence type="ECO:0000313" key="6">
    <source>
        <dbReference type="Proteomes" id="UP000198935"/>
    </source>
</evidence>
<evidence type="ECO:0000256" key="3">
    <source>
        <dbReference type="RuleBase" id="RU003476"/>
    </source>
</evidence>
<dbReference type="OrthoDB" id="369191at2"/>
<dbReference type="PROSITE" id="PS51462">
    <property type="entry name" value="NUDIX"/>
    <property type="match status" value="1"/>
</dbReference>
<evidence type="ECO:0000256" key="1">
    <source>
        <dbReference type="ARBA" id="ARBA00001946"/>
    </source>
</evidence>
<dbReference type="Gene3D" id="3.90.79.10">
    <property type="entry name" value="Nucleoside Triphosphate Pyrophosphohydrolase"/>
    <property type="match status" value="1"/>
</dbReference>
<dbReference type="STRING" id="1503961.SAMN05421736_10118"/>
<dbReference type="AlphaFoldDB" id="A0A1H3FYX8"/>
<dbReference type="SUPFAM" id="SSF55811">
    <property type="entry name" value="Nudix"/>
    <property type="match status" value="1"/>
</dbReference>
<dbReference type="EMBL" id="FNPI01000001">
    <property type="protein sequence ID" value="SDX96293.1"/>
    <property type="molecule type" value="Genomic_DNA"/>
</dbReference>
<evidence type="ECO:0000256" key="2">
    <source>
        <dbReference type="ARBA" id="ARBA00022801"/>
    </source>
</evidence>
<comment type="similarity">
    <text evidence="3">Belongs to the Nudix hydrolase family.</text>
</comment>
<dbReference type="PANTHER" id="PTHR11839">
    <property type="entry name" value="UDP/ADP-SUGAR PYROPHOSPHATASE"/>
    <property type="match status" value="1"/>
</dbReference>
<dbReference type="InterPro" id="IPR020084">
    <property type="entry name" value="NUDIX_hydrolase_CS"/>
</dbReference>
<keyword evidence="6" id="KW-1185">Reference proteome</keyword>
<dbReference type="InterPro" id="IPR015797">
    <property type="entry name" value="NUDIX_hydrolase-like_dom_sf"/>
</dbReference>
<dbReference type="GO" id="GO:0016462">
    <property type="term" value="F:pyrophosphatase activity"/>
    <property type="evidence" value="ECO:0007669"/>
    <property type="project" value="UniProtKB-ARBA"/>
</dbReference>
<reference evidence="6" key="1">
    <citation type="submission" date="2016-10" db="EMBL/GenBank/DDBJ databases">
        <authorList>
            <person name="Varghese N."/>
            <person name="Submissions S."/>
        </authorList>
    </citation>
    <scope>NUCLEOTIDE SEQUENCE [LARGE SCALE GENOMIC DNA]</scope>
    <source>
        <strain evidence="6">SP</strain>
    </source>
</reference>
<dbReference type="PANTHER" id="PTHR11839:SF18">
    <property type="entry name" value="NUDIX HYDROLASE DOMAIN-CONTAINING PROTEIN"/>
    <property type="match status" value="1"/>
</dbReference>
<dbReference type="GO" id="GO:0019693">
    <property type="term" value="P:ribose phosphate metabolic process"/>
    <property type="evidence" value="ECO:0007669"/>
    <property type="project" value="TreeGrafter"/>
</dbReference>